<keyword evidence="9 14" id="KW-1133">Transmembrane helix</keyword>
<evidence type="ECO:0000256" key="11">
    <source>
        <dbReference type="ARBA" id="ARBA00023128"/>
    </source>
</evidence>
<evidence type="ECO:0000256" key="7">
    <source>
        <dbReference type="ARBA" id="ARBA00022927"/>
    </source>
</evidence>
<evidence type="ECO:0000256" key="1">
    <source>
        <dbReference type="ARBA" id="ARBA00004448"/>
    </source>
</evidence>
<organism evidence="15 16">
    <name type="scientific">Trichoplax adhaerens</name>
    <name type="common">Trichoplax reptans</name>
    <dbReference type="NCBI Taxonomy" id="10228"/>
    <lineage>
        <taxon>Eukaryota</taxon>
        <taxon>Metazoa</taxon>
        <taxon>Placozoa</taxon>
        <taxon>Uniplacotomia</taxon>
        <taxon>Trichoplacea</taxon>
        <taxon>Trichoplacidae</taxon>
        <taxon>Trichoplax</taxon>
    </lineage>
</organism>
<sequence length="188" mass="21229">MNEKGENKATAPSLNTTAGRFGSKIRPTPLQLPFEEFITFRKKLKVRSRIAGVPFGLLGLTASSMVSAYMLPNMFDTPPDEIQPILGMDPIIFCASAGVLASLCTFVGGSSLYRFFWKISNRELAKNIDEREKDFLQRIEANRVSRSYGTSKYEDDYYGDTIVTLSDYRQWLRKQQQKAQDVTSSDKS</sequence>
<feature type="transmembrane region" description="Helical" evidence="14">
    <location>
        <begin position="90"/>
        <end position="116"/>
    </location>
</feature>
<keyword evidence="10" id="KW-0811">Translocation</keyword>
<dbReference type="HOGENOM" id="CLU_1442816_0_0_1"/>
<keyword evidence="4" id="KW-0813">Transport</keyword>
<evidence type="ECO:0000256" key="4">
    <source>
        <dbReference type="ARBA" id="ARBA00022448"/>
    </source>
</evidence>
<name>B3RX92_TRIAD</name>
<evidence type="ECO:0000256" key="5">
    <source>
        <dbReference type="ARBA" id="ARBA00022692"/>
    </source>
</evidence>
<keyword evidence="7" id="KW-0653">Protein transport</keyword>
<reference evidence="15 16" key="1">
    <citation type="journal article" date="2008" name="Nature">
        <title>The Trichoplax genome and the nature of placozoans.</title>
        <authorList>
            <person name="Srivastava M."/>
            <person name="Begovic E."/>
            <person name="Chapman J."/>
            <person name="Putnam N.H."/>
            <person name="Hellsten U."/>
            <person name="Kawashima T."/>
            <person name="Kuo A."/>
            <person name="Mitros T."/>
            <person name="Salamov A."/>
            <person name="Carpenter M.L."/>
            <person name="Signorovitch A.Y."/>
            <person name="Moreno M.A."/>
            <person name="Kamm K."/>
            <person name="Grimwood J."/>
            <person name="Schmutz J."/>
            <person name="Shapiro H."/>
            <person name="Grigoriev I.V."/>
            <person name="Buss L.W."/>
            <person name="Schierwater B."/>
            <person name="Dellaporta S.L."/>
            <person name="Rokhsar D.S."/>
        </authorList>
    </citation>
    <scope>NUCLEOTIDE SEQUENCE [LARGE SCALE GENOMIC DNA]</scope>
    <source>
        <strain evidence="15 16">Grell-BS-1999</strain>
    </source>
</reference>
<evidence type="ECO:0000256" key="10">
    <source>
        <dbReference type="ARBA" id="ARBA00023010"/>
    </source>
</evidence>
<dbReference type="PANTHER" id="PTHR28021">
    <property type="entry name" value="PRESEQUENCE TRANSLOCATED-ASSOCIATED MOTOR SUBUNIT PAM17, MITOCHONDRIAL"/>
    <property type="match status" value="1"/>
</dbReference>
<evidence type="ECO:0000256" key="2">
    <source>
        <dbReference type="ARBA" id="ARBA00006837"/>
    </source>
</evidence>
<evidence type="ECO:0000256" key="9">
    <source>
        <dbReference type="ARBA" id="ARBA00022989"/>
    </source>
</evidence>
<dbReference type="GO" id="GO:0001405">
    <property type="term" value="C:PAM complex, Tim23 associated import motor"/>
    <property type="evidence" value="ECO:0000318"/>
    <property type="project" value="GO_Central"/>
</dbReference>
<feature type="transmembrane region" description="Helical" evidence="14">
    <location>
        <begin position="50"/>
        <end position="70"/>
    </location>
</feature>
<comment type="similarity">
    <text evidence="2">Belongs to the PAM17 family.</text>
</comment>
<dbReference type="AlphaFoldDB" id="B3RX92"/>
<dbReference type="CTD" id="6753933"/>
<dbReference type="Proteomes" id="UP000009022">
    <property type="component" value="Unassembled WGS sequence"/>
</dbReference>
<evidence type="ECO:0000313" key="16">
    <source>
        <dbReference type="Proteomes" id="UP000009022"/>
    </source>
</evidence>
<evidence type="ECO:0000256" key="6">
    <source>
        <dbReference type="ARBA" id="ARBA00022792"/>
    </source>
</evidence>
<comment type="subcellular location">
    <subcellularLocation>
        <location evidence="1">Mitochondrion inner membrane</location>
        <topology evidence="1">Multi-pass membrane protein</topology>
    </subcellularLocation>
</comment>
<dbReference type="InterPro" id="IPR013875">
    <property type="entry name" value="Pam17"/>
</dbReference>
<keyword evidence="12 14" id="KW-0472">Membrane</keyword>
<evidence type="ECO:0000256" key="14">
    <source>
        <dbReference type="SAM" id="Phobius"/>
    </source>
</evidence>
<evidence type="ECO:0000256" key="13">
    <source>
        <dbReference type="SAM" id="MobiDB-lite"/>
    </source>
</evidence>
<accession>B3RX92</accession>
<feature type="region of interest" description="Disordered" evidence="13">
    <location>
        <begin position="1"/>
        <end position="24"/>
    </location>
</feature>
<proteinExistence type="inferred from homology"/>
<keyword evidence="6" id="KW-0999">Mitochondrion inner membrane</keyword>
<keyword evidence="5 14" id="KW-0812">Transmembrane</keyword>
<dbReference type="KEGG" id="tad:TRIADDRAFT_56126"/>
<evidence type="ECO:0000313" key="15">
    <source>
        <dbReference type="EMBL" id="EDV24376.1"/>
    </source>
</evidence>
<dbReference type="STRING" id="10228.B3RX92"/>
<keyword evidence="11" id="KW-0496">Mitochondrion</keyword>
<evidence type="ECO:0000256" key="3">
    <source>
        <dbReference type="ARBA" id="ARBA00017907"/>
    </source>
</evidence>
<protein>
    <recommendedName>
        <fullName evidence="3">Presequence translocated-associated motor subunit PAM17, mitochondrial</fullName>
    </recommendedName>
</protein>
<dbReference type="GeneID" id="6753933"/>
<dbReference type="PhylomeDB" id="B3RX92"/>
<dbReference type="GO" id="GO:0030150">
    <property type="term" value="P:protein import into mitochondrial matrix"/>
    <property type="evidence" value="ECO:0000318"/>
    <property type="project" value="GO_Central"/>
</dbReference>
<evidence type="ECO:0000256" key="12">
    <source>
        <dbReference type="ARBA" id="ARBA00023136"/>
    </source>
</evidence>
<dbReference type="PANTHER" id="PTHR28021:SF1">
    <property type="entry name" value="PRESEQUENCE TRANSLOCATED-ASSOCIATED MOTOR SUBUNIT PAM17, MITOCHONDRIAL"/>
    <property type="match status" value="1"/>
</dbReference>
<dbReference type="Pfam" id="PF08566">
    <property type="entry name" value="Pam17"/>
    <property type="match status" value="1"/>
</dbReference>
<dbReference type="eggNOG" id="ENOG502S1B1">
    <property type="taxonomic scope" value="Eukaryota"/>
</dbReference>
<keyword evidence="16" id="KW-1185">Reference proteome</keyword>
<dbReference type="EMBL" id="DS985245">
    <property type="protein sequence ID" value="EDV24376.1"/>
    <property type="molecule type" value="Genomic_DNA"/>
</dbReference>
<dbReference type="OrthoDB" id="5970083at2759"/>
<dbReference type="RefSeq" id="XP_002112266.1">
    <property type="nucleotide sequence ID" value="XM_002112230.1"/>
</dbReference>
<gene>
    <name evidence="15" type="ORF">TRIADDRAFT_56126</name>
</gene>
<dbReference type="InParanoid" id="B3RX92"/>
<dbReference type="OMA" id="SESXVET"/>
<keyword evidence="8" id="KW-0809">Transit peptide</keyword>
<evidence type="ECO:0000256" key="8">
    <source>
        <dbReference type="ARBA" id="ARBA00022946"/>
    </source>
</evidence>